<keyword evidence="5" id="KW-0129">CBS domain</keyword>
<dbReference type="GO" id="GO:0050660">
    <property type="term" value="F:flavin adenine dinucleotide binding"/>
    <property type="evidence" value="ECO:0007669"/>
    <property type="project" value="InterPro"/>
</dbReference>
<evidence type="ECO:0000256" key="2">
    <source>
        <dbReference type="ARBA" id="ARBA00022692"/>
    </source>
</evidence>
<dbReference type="InterPro" id="IPR002550">
    <property type="entry name" value="CNNM"/>
</dbReference>
<dbReference type="EMBL" id="LAZR01006061">
    <property type="protein sequence ID" value="KKM95029.1"/>
    <property type="molecule type" value="Genomic_DNA"/>
</dbReference>
<evidence type="ECO:0000256" key="5">
    <source>
        <dbReference type="ARBA" id="ARBA00023122"/>
    </source>
</evidence>
<evidence type="ECO:0000259" key="9">
    <source>
        <dbReference type="PROSITE" id="PS51846"/>
    </source>
</evidence>
<dbReference type="InterPro" id="IPR016169">
    <property type="entry name" value="FAD-bd_PCMH_sub2"/>
</dbReference>
<evidence type="ECO:0000259" key="8">
    <source>
        <dbReference type="PROSITE" id="PS51371"/>
    </source>
</evidence>
<dbReference type="AlphaFoldDB" id="A0A0F9LJ64"/>
<evidence type="ECO:0000256" key="6">
    <source>
        <dbReference type="ARBA" id="ARBA00023136"/>
    </source>
</evidence>
<evidence type="ECO:0000256" key="1">
    <source>
        <dbReference type="ARBA" id="ARBA00004141"/>
    </source>
</evidence>
<dbReference type="PROSITE" id="PS51371">
    <property type="entry name" value="CBS"/>
    <property type="match status" value="2"/>
</dbReference>
<keyword evidence="2 7" id="KW-0812">Transmembrane</keyword>
<dbReference type="SUPFAM" id="SSF54631">
    <property type="entry name" value="CBS-domain pair"/>
    <property type="match status" value="1"/>
</dbReference>
<dbReference type="Pfam" id="PF00571">
    <property type="entry name" value="CBS"/>
    <property type="match status" value="2"/>
</dbReference>
<dbReference type="SUPFAM" id="SSF56176">
    <property type="entry name" value="FAD-binding/transporter-associated domain-like"/>
    <property type="match status" value="1"/>
</dbReference>
<keyword evidence="4 7" id="KW-1133">Transmembrane helix</keyword>
<dbReference type="Pfam" id="PF03471">
    <property type="entry name" value="CorC_HlyC"/>
    <property type="match status" value="1"/>
</dbReference>
<reference evidence="10" key="1">
    <citation type="journal article" date="2015" name="Nature">
        <title>Complex archaea that bridge the gap between prokaryotes and eukaryotes.</title>
        <authorList>
            <person name="Spang A."/>
            <person name="Saw J.H."/>
            <person name="Jorgensen S.L."/>
            <person name="Zaremba-Niedzwiedzka K."/>
            <person name="Martijn J."/>
            <person name="Lind A.E."/>
            <person name="van Eijk R."/>
            <person name="Schleper C."/>
            <person name="Guy L."/>
            <person name="Ettema T.J."/>
        </authorList>
    </citation>
    <scope>NUCLEOTIDE SEQUENCE</scope>
</reference>
<accession>A0A0F9LJ64</accession>
<dbReference type="GO" id="GO:0005886">
    <property type="term" value="C:plasma membrane"/>
    <property type="evidence" value="ECO:0007669"/>
    <property type="project" value="TreeGrafter"/>
</dbReference>
<dbReference type="CDD" id="cd04590">
    <property type="entry name" value="CBS_pair_CorC_HlyC_assoc"/>
    <property type="match status" value="1"/>
</dbReference>
<proteinExistence type="predicted"/>
<keyword evidence="6 7" id="KW-0472">Membrane</keyword>
<name>A0A0F9LJ64_9ZZZZ</name>
<dbReference type="InterPro" id="IPR044751">
    <property type="entry name" value="Ion_transp-like_CBS"/>
</dbReference>
<dbReference type="InterPro" id="IPR000644">
    <property type="entry name" value="CBS_dom"/>
</dbReference>
<dbReference type="PROSITE" id="PS51846">
    <property type="entry name" value="CNNM"/>
    <property type="match status" value="1"/>
</dbReference>
<protein>
    <recommendedName>
        <fullName evidence="11">CNNM transmembrane domain-containing protein</fullName>
    </recommendedName>
</protein>
<feature type="domain" description="CNNM transmembrane" evidence="9">
    <location>
        <begin position="1"/>
        <end position="183"/>
    </location>
</feature>
<evidence type="ECO:0000256" key="7">
    <source>
        <dbReference type="SAM" id="Phobius"/>
    </source>
</evidence>
<feature type="domain" description="CBS" evidence="8">
    <location>
        <begin position="202"/>
        <end position="264"/>
    </location>
</feature>
<dbReference type="PANTHER" id="PTHR22777">
    <property type="entry name" value="HEMOLYSIN-RELATED"/>
    <property type="match status" value="1"/>
</dbReference>
<dbReference type="Gene3D" id="3.10.580.10">
    <property type="entry name" value="CBS-domain"/>
    <property type="match status" value="1"/>
</dbReference>
<feature type="domain" description="CBS" evidence="8">
    <location>
        <begin position="267"/>
        <end position="324"/>
    </location>
</feature>
<evidence type="ECO:0008006" key="11">
    <source>
        <dbReference type="Google" id="ProtNLM"/>
    </source>
</evidence>
<evidence type="ECO:0000256" key="4">
    <source>
        <dbReference type="ARBA" id="ARBA00022989"/>
    </source>
</evidence>
<dbReference type="InterPro" id="IPR046342">
    <property type="entry name" value="CBS_dom_sf"/>
</dbReference>
<dbReference type="Gene3D" id="3.30.465.10">
    <property type="match status" value="1"/>
</dbReference>
<dbReference type="InterPro" id="IPR036318">
    <property type="entry name" value="FAD-bd_PCMH-like_sf"/>
</dbReference>
<feature type="transmembrane region" description="Helical" evidence="7">
    <location>
        <begin position="88"/>
        <end position="106"/>
    </location>
</feature>
<evidence type="ECO:0000313" key="10">
    <source>
        <dbReference type="EMBL" id="KKM95029.1"/>
    </source>
</evidence>
<feature type="transmembrane region" description="Helical" evidence="7">
    <location>
        <begin position="59"/>
        <end position="76"/>
    </location>
</feature>
<comment type="caution">
    <text evidence="10">The sequence shown here is derived from an EMBL/GenBank/DDBJ whole genome shotgun (WGS) entry which is preliminary data.</text>
</comment>
<dbReference type="SMART" id="SM01091">
    <property type="entry name" value="CorC_HlyC"/>
    <property type="match status" value="1"/>
</dbReference>
<sequence length="421" mass="48293">MTIFYLVLALVCLIAFSAVLSASETSLFSLSSFTINAYKESQDKRKKLIFKLLHTPRDLLVTIMMLNIFANILVQNTVSSLFGELSSWLLKVGIPLVLTLFFGEVIPKSIALPNNKFISYHLAPFVSIVSKIVKPIRFVITKVTTYISRALFFFLKKEKPLTIEELEHVIEKSSEENLLTSDEMDLVKGYLSLHDSNVKELMTPRDEMLYYDINTSIDELILIFSEKKYTRLPVCDAQLDEILGMLSMKSFFLHKDDFKTSQDLKKYLKKPFFVAETMNAFSLLLELRDRRENIAIVVNEYGSVIGLITQEDLTKEVLGKISDKKDKEQKYTISKQNEIIASAKMEIDDLEDLFNIKLERESTSVTVGGFLTDELGDIPKAGDKLEKNNLLFYVLSADPNRVRRVYIRQLKPSKKRRSKNE</sequence>
<dbReference type="InterPro" id="IPR005170">
    <property type="entry name" value="Transptr-assoc_dom"/>
</dbReference>
<dbReference type="PANTHER" id="PTHR22777:SF17">
    <property type="entry name" value="UPF0053 PROTEIN SLL0260"/>
    <property type="match status" value="1"/>
</dbReference>
<dbReference type="Pfam" id="PF01595">
    <property type="entry name" value="CNNM"/>
    <property type="match status" value="1"/>
</dbReference>
<evidence type="ECO:0000256" key="3">
    <source>
        <dbReference type="ARBA" id="ARBA00022737"/>
    </source>
</evidence>
<gene>
    <name evidence="10" type="ORF">LCGC14_1192310</name>
</gene>
<keyword evidence="3" id="KW-0677">Repeat</keyword>
<organism evidence="10">
    <name type="scientific">marine sediment metagenome</name>
    <dbReference type="NCBI Taxonomy" id="412755"/>
    <lineage>
        <taxon>unclassified sequences</taxon>
        <taxon>metagenomes</taxon>
        <taxon>ecological metagenomes</taxon>
    </lineage>
</organism>
<comment type="subcellular location">
    <subcellularLocation>
        <location evidence="1">Membrane</location>
        <topology evidence="1">Multi-pass membrane protein</topology>
    </subcellularLocation>
</comment>